<evidence type="ECO:0000259" key="4">
    <source>
        <dbReference type="Pfam" id="PF04064"/>
    </source>
</evidence>
<dbReference type="InterPro" id="IPR039717">
    <property type="entry name" value="Hgh1"/>
</dbReference>
<dbReference type="Pfam" id="PF04063">
    <property type="entry name" value="DUF383"/>
    <property type="match status" value="1"/>
</dbReference>
<dbReference type="InterPro" id="IPR007206">
    <property type="entry name" value="Protein_HGH1_C"/>
</dbReference>
<evidence type="ECO:0000313" key="5">
    <source>
        <dbReference type="EMBL" id="JAT26773.1"/>
    </source>
</evidence>
<protein>
    <recommendedName>
        <fullName evidence="2">Protein HGH1 homolog</fullName>
    </recommendedName>
</protein>
<name>A0A1B6LSV6_9HEMI</name>
<dbReference type="PANTHER" id="PTHR13387">
    <property type="entry name" value="PROTEIN HGH1 HOMOLOG"/>
    <property type="match status" value="1"/>
</dbReference>
<dbReference type="InterPro" id="IPR011989">
    <property type="entry name" value="ARM-like"/>
</dbReference>
<accession>A0A1B6LSV6</accession>
<proteinExistence type="inferred from homology"/>
<dbReference type="AlphaFoldDB" id="A0A1B6LSV6"/>
<dbReference type="Pfam" id="PF04064">
    <property type="entry name" value="DUF384"/>
    <property type="match status" value="1"/>
</dbReference>
<gene>
    <name evidence="5" type="ORF">g.15005</name>
</gene>
<feature type="domain" description="Protein HGH1 C-terminal" evidence="4">
    <location>
        <begin position="273"/>
        <end position="326"/>
    </location>
</feature>
<evidence type="ECO:0000256" key="1">
    <source>
        <dbReference type="ARBA" id="ARBA00006712"/>
    </source>
</evidence>
<comment type="similarity">
    <text evidence="1">Belongs to the HGH1 family.</text>
</comment>
<dbReference type="EMBL" id="GEBQ01013204">
    <property type="protein sequence ID" value="JAT26773.1"/>
    <property type="molecule type" value="Transcribed_RNA"/>
</dbReference>
<reference evidence="5" key="1">
    <citation type="submission" date="2015-11" db="EMBL/GenBank/DDBJ databases">
        <title>De novo transcriptome assembly of four potential Pierce s Disease insect vectors from Arizona vineyards.</title>
        <authorList>
            <person name="Tassone E.E."/>
        </authorList>
    </citation>
    <scope>NUCLEOTIDE SEQUENCE</scope>
</reference>
<dbReference type="InterPro" id="IPR016024">
    <property type="entry name" value="ARM-type_fold"/>
</dbReference>
<dbReference type="InterPro" id="IPR007205">
    <property type="entry name" value="Protein_HGH1_N"/>
</dbReference>
<feature type="domain" description="Protein HGH1 N-terminal" evidence="3">
    <location>
        <begin position="99"/>
        <end position="268"/>
    </location>
</feature>
<dbReference type="SUPFAM" id="SSF48371">
    <property type="entry name" value="ARM repeat"/>
    <property type="match status" value="1"/>
</dbReference>
<evidence type="ECO:0000259" key="3">
    <source>
        <dbReference type="Pfam" id="PF04063"/>
    </source>
</evidence>
<organism evidence="5">
    <name type="scientific">Graphocephala atropunctata</name>
    <dbReference type="NCBI Taxonomy" id="36148"/>
    <lineage>
        <taxon>Eukaryota</taxon>
        <taxon>Metazoa</taxon>
        <taxon>Ecdysozoa</taxon>
        <taxon>Arthropoda</taxon>
        <taxon>Hexapoda</taxon>
        <taxon>Insecta</taxon>
        <taxon>Pterygota</taxon>
        <taxon>Neoptera</taxon>
        <taxon>Paraneoptera</taxon>
        <taxon>Hemiptera</taxon>
        <taxon>Auchenorrhyncha</taxon>
        <taxon>Membracoidea</taxon>
        <taxon>Cicadellidae</taxon>
        <taxon>Cicadellinae</taxon>
        <taxon>Cicadellini</taxon>
        <taxon>Graphocephala</taxon>
    </lineage>
</organism>
<dbReference type="Gene3D" id="1.25.10.10">
    <property type="entry name" value="Leucine-rich Repeat Variant"/>
    <property type="match status" value="1"/>
</dbReference>
<evidence type="ECO:0000256" key="2">
    <source>
        <dbReference type="ARBA" id="ARBA00014076"/>
    </source>
</evidence>
<sequence>MEHTFKEIGSLLKDGPVRGKEKVFLEIFNIILSCTRQAEANEYFSSEFISLILKFMGENEYKNIIYRILINIFSEDELNETLSASKVIVDIFDLSISDINKDSIHADSASMLLSNITRCQNSCKRILDCESPLSQTLHKLVSAFTILGYNSTCSLDQLAMVLCNFSQLTEVRNIMTQPDHCMLQKLVPFMNHESNVRRRGITGVVHNCAFDSSVHEWLLGVDVDILPRLLLPLAGPEQFDDEDNDKLPIELQYLPDTKTREPDTEIRKQNLETLNQLCATRFGRQYLRDHNTYIILRELHKWEKDASTLLACENVVDILIRTEDEIGIDHLKAVDIPSDLEKKFENLNAN</sequence>
<dbReference type="PANTHER" id="PTHR13387:SF9">
    <property type="entry name" value="PROTEIN HGH1 HOMOLOG"/>
    <property type="match status" value="1"/>
</dbReference>